<dbReference type="Pfam" id="PF12090">
    <property type="entry name" value="Spt20_SEP"/>
    <property type="match status" value="1"/>
</dbReference>
<feature type="compositionally biased region" description="Low complexity" evidence="1">
    <location>
        <begin position="476"/>
        <end position="487"/>
    </location>
</feature>
<gene>
    <name evidence="3" type="ORF">HDK90DRAFT_269352</name>
</gene>
<feature type="compositionally biased region" description="Low complexity" evidence="1">
    <location>
        <begin position="940"/>
        <end position="965"/>
    </location>
</feature>
<feature type="domain" description="Spt20-like SEP" evidence="2">
    <location>
        <begin position="64"/>
        <end position="313"/>
    </location>
</feature>
<sequence length="987" mass="108421">MTTMGPIRPSQGLRQRRESTRPSQLRSSTRIAHNEADDMAAAGKVPEKPPVFTEEYILKKFFGHKPSLKLHLYDHYFRFEHQDGNWSYNSPMKSAINHIRERTVPHEMVDEMNRMGVPWYDGCLIVRTYNYRSMGNKAPAQSSAKKDNVVPGSIHNWNDHLTPSPFVPFPSQSSNSPKDKRPSSSGSQQGKEKTEALQGARQAGTKGPVENTLVLFPTELSKQAERLTMATTPMPDLSRRQARTAQTPISAHPPTPINSIPPTPSIGRPAKRQRMILDETNIHDFEAGVINSTAPALYLEPAHSMGESLDIIEATTHPMNKNPPPALKTRKRTTAELAADEAQFNADQSFMLFGDSSGVGAGAAQMNGEGEGLRGGGSTFDVQFSRFRVLETIKIEHEEAERAKKEEEARQAQLKREQAANEARMREREAANQQQAEHNRLMAQQEQQRQQALQQEQMRRAQAAAAQASGNMMGSQQHHMQMTQPQQNSPMVRHQTPMQASPVMNANAVATHAMGGVPMAPTSSSQAGSPPRPSSAIQHSAGTQHMARQMSRQQSSQHPGSTHGTPQMVQGTPQLGQAVPVTRHMTPQPGRVNQHGSPVGMQGTPMMMNTPQMQVSGMSQEQQMIRLQQMRRLQQQNAMANGSPQNMSQEQMQILRQQHLAQVQAQNQMAQHQQGSNVGTPQQYNAQLQQQMRSQMSQLAGGTPNGVQQRPPGQGNPMMGNTNNVNMANMTPQQQQALRMKQRREQMILRMVHAFGGSLPPQIQHLIQTGGNEGFMRAWQLTLQHQASQQQNQGQQQNPNQQGGVGQGMNMGGMGNMGQMGQMNMGGMNMGNMNMGTVTTGTGQNGATQASQMPVGNGGNMHQMEMMRQMQIRHQQQQAAQAVANQQHAQQQVQNGGQGGGQGGGPGGMPGGGDMNQQQVAQQQYMARLIRQQQILSQRNQMQAQQQQQGQQQGGVPQQQMMGQMNGMGGMWQQGGGMRPGQPGSMG</sequence>
<feature type="compositionally biased region" description="Polar residues" evidence="1">
    <location>
        <begin position="559"/>
        <end position="575"/>
    </location>
</feature>
<feature type="compositionally biased region" description="Low complexity" evidence="1">
    <location>
        <begin position="544"/>
        <end position="558"/>
    </location>
</feature>
<evidence type="ECO:0000313" key="4">
    <source>
        <dbReference type="Proteomes" id="UP001492380"/>
    </source>
</evidence>
<feature type="region of interest" description="Disordered" evidence="1">
    <location>
        <begin position="940"/>
        <end position="987"/>
    </location>
</feature>
<evidence type="ECO:0000313" key="3">
    <source>
        <dbReference type="EMBL" id="KAK8233506.1"/>
    </source>
</evidence>
<comment type="caution">
    <text evidence="3">The sequence shown here is derived from an EMBL/GenBank/DDBJ whole genome shotgun (WGS) entry which is preliminary data.</text>
</comment>
<feature type="region of interest" description="Disordered" evidence="1">
    <location>
        <begin position="229"/>
        <end position="268"/>
    </location>
</feature>
<keyword evidence="4" id="KW-1185">Reference proteome</keyword>
<feature type="compositionally biased region" description="Low complexity" evidence="1">
    <location>
        <begin position="431"/>
        <end position="468"/>
    </location>
</feature>
<feature type="region of interest" description="Disordered" evidence="1">
    <location>
        <begin position="874"/>
        <end position="920"/>
    </location>
</feature>
<organism evidence="3 4">
    <name type="scientific">Phyllosticta capitalensis</name>
    <dbReference type="NCBI Taxonomy" id="121624"/>
    <lineage>
        <taxon>Eukaryota</taxon>
        <taxon>Fungi</taxon>
        <taxon>Dikarya</taxon>
        <taxon>Ascomycota</taxon>
        <taxon>Pezizomycotina</taxon>
        <taxon>Dothideomycetes</taxon>
        <taxon>Dothideomycetes incertae sedis</taxon>
        <taxon>Botryosphaeriales</taxon>
        <taxon>Phyllostictaceae</taxon>
        <taxon>Phyllosticta</taxon>
    </lineage>
</organism>
<protein>
    <submittedName>
        <fullName evidence="3">Spt20 family-domain-containing protein</fullName>
    </submittedName>
</protein>
<feature type="region of interest" description="Disordered" evidence="1">
    <location>
        <begin position="1"/>
        <end position="37"/>
    </location>
</feature>
<evidence type="ECO:0000259" key="2">
    <source>
        <dbReference type="Pfam" id="PF12090"/>
    </source>
</evidence>
<dbReference type="Proteomes" id="UP001492380">
    <property type="component" value="Unassembled WGS sequence"/>
</dbReference>
<feature type="compositionally biased region" description="Gly residues" evidence="1">
    <location>
        <begin position="896"/>
        <end position="914"/>
    </location>
</feature>
<feature type="region of interest" description="Disordered" evidence="1">
    <location>
        <begin position="515"/>
        <end position="603"/>
    </location>
</feature>
<feature type="region of interest" description="Disordered" evidence="1">
    <location>
        <begin position="786"/>
        <end position="811"/>
    </location>
</feature>
<reference evidence="3 4" key="1">
    <citation type="submission" date="2024-04" db="EMBL/GenBank/DDBJ databases">
        <title>Phyllosticta paracitricarpa is synonymous to the EU quarantine fungus P. citricarpa based on phylogenomic analyses.</title>
        <authorList>
            <consortium name="Lawrence Berkeley National Laboratory"/>
            <person name="Van Ingen-Buijs V.A."/>
            <person name="Van Westerhoven A.C."/>
            <person name="Haridas S."/>
            <person name="Skiadas P."/>
            <person name="Martin F."/>
            <person name="Groenewald J.Z."/>
            <person name="Crous P.W."/>
            <person name="Seidl M.F."/>
        </authorList>
    </citation>
    <scope>NUCLEOTIDE SEQUENCE [LARGE SCALE GENOMIC DNA]</scope>
    <source>
        <strain evidence="3 4">CBS 123374</strain>
    </source>
</reference>
<feature type="compositionally biased region" description="Pro residues" evidence="1">
    <location>
        <begin position="251"/>
        <end position="264"/>
    </location>
</feature>
<feature type="compositionally biased region" description="Gly residues" evidence="1">
    <location>
        <begin position="966"/>
        <end position="987"/>
    </location>
</feature>
<dbReference type="EMBL" id="JBBWRZ010000006">
    <property type="protein sequence ID" value="KAK8233506.1"/>
    <property type="molecule type" value="Genomic_DNA"/>
</dbReference>
<dbReference type="InterPro" id="IPR046468">
    <property type="entry name" value="Spt20-like_SEP"/>
</dbReference>
<feature type="region of interest" description="Disordered" evidence="1">
    <location>
        <begin position="136"/>
        <end position="212"/>
    </location>
</feature>
<name>A0ABR1YLX8_9PEZI</name>
<evidence type="ECO:0000256" key="1">
    <source>
        <dbReference type="SAM" id="MobiDB-lite"/>
    </source>
</evidence>
<accession>A0ABR1YLX8</accession>
<proteinExistence type="predicted"/>
<feature type="compositionally biased region" description="Low complexity" evidence="1">
    <location>
        <begin position="874"/>
        <end position="895"/>
    </location>
</feature>
<feature type="compositionally biased region" description="Polar residues" evidence="1">
    <location>
        <begin position="21"/>
        <end position="31"/>
    </location>
</feature>
<feature type="compositionally biased region" description="Low complexity" evidence="1">
    <location>
        <begin position="789"/>
        <end position="802"/>
    </location>
</feature>
<feature type="region of interest" description="Disordered" evidence="1">
    <location>
        <begin position="697"/>
        <end position="727"/>
    </location>
</feature>
<feature type="compositionally biased region" description="Basic and acidic residues" evidence="1">
    <location>
        <begin position="399"/>
        <end position="430"/>
    </location>
</feature>
<feature type="region of interest" description="Disordered" evidence="1">
    <location>
        <begin position="399"/>
        <end position="492"/>
    </location>
</feature>